<evidence type="ECO:0000313" key="2">
    <source>
        <dbReference type="EMBL" id="CUS05490.2"/>
    </source>
</evidence>
<dbReference type="Proteomes" id="UP000215027">
    <property type="component" value="Chromosome I"/>
</dbReference>
<dbReference type="InterPro" id="IPR016040">
    <property type="entry name" value="NAD(P)-bd_dom"/>
</dbReference>
<dbReference type="Gene3D" id="3.90.25.10">
    <property type="entry name" value="UDP-galactose 4-epimerase, domain 1"/>
    <property type="match status" value="1"/>
</dbReference>
<dbReference type="SUPFAM" id="SSF51735">
    <property type="entry name" value="NAD(P)-binding Rossmann-fold domains"/>
    <property type="match status" value="1"/>
</dbReference>
<accession>A0A160T912</accession>
<sequence length="330" mass="36448">MSRQSEKEAFWRGRRVFITGCTGFLGSWLTAALLERGAAVVGLIRLREPDSELIRTGLISRITQVSGELLDYDLLRQTLVEQQIDTVFHLAGQTIVGVANRDPAATFETNIRGTWLLLEAVRQTPTVRGVVVASSEKAYGEQTTLPYREEFPLQGRHPYEVSKSCADLIAQSFAHTFGLAIAVTRCSNLYGGGDLNWNRLIPGTIQSVLDGQQPVIRSDGSFRRDYLYVADAVRGYLMLAQHLTEPGVRGQPFNLGSGCAVSALEVVRTIVALSDTPEIEPVILNEVKNEILDEYLSPAKAEQAIGWRPQYTLAGGLKEAMDWYKAYLNA</sequence>
<dbReference type="KEGG" id="pbf:CFX0092_A3612"/>
<dbReference type="InterPro" id="IPR036291">
    <property type="entry name" value="NAD(P)-bd_dom_sf"/>
</dbReference>
<reference evidence="2" key="1">
    <citation type="submission" date="2016-01" db="EMBL/GenBank/DDBJ databases">
        <authorList>
            <person name="Mcilroy J.S."/>
            <person name="Karst M S."/>
            <person name="Albertsen M."/>
        </authorList>
    </citation>
    <scope>NUCLEOTIDE SEQUENCE</scope>
    <source>
        <strain evidence="2">Cfx-K</strain>
    </source>
</reference>
<name>A0A160T912_9CHLR</name>
<protein>
    <submittedName>
        <fullName evidence="2">Sugar dehydratase/epimerase YfnG</fullName>
    </submittedName>
</protein>
<evidence type="ECO:0000313" key="3">
    <source>
        <dbReference type="Proteomes" id="UP000215027"/>
    </source>
</evidence>
<dbReference type="PANTHER" id="PTHR43000">
    <property type="entry name" value="DTDP-D-GLUCOSE 4,6-DEHYDRATASE-RELATED"/>
    <property type="match status" value="1"/>
</dbReference>
<keyword evidence="3" id="KW-1185">Reference proteome</keyword>
<dbReference type="OrthoDB" id="9779041at2"/>
<gene>
    <name evidence="2" type="primary">yfnG</name>
    <name evidence="2" type="ORF">CFX0092_A3612</name>
</gene>
<dbReference type="Gene3D" id="3.40.50.720">
    <property type="entry name" value="NAD(P)-binding Rossmann-like Domain"/>
    <property type="match status" value="1"/>
</dbReference>
<evidence type="ECO:0000259" key="1">
    <source>
        <dbReference type="Pfam" id="PF16363"/>
    </source>
</evidence>
<dbReference type="AlphaFoldDB" id="A0A160T912"/>
<feature type="domain" description="NAD(P)-binding" evidence="1">
    <location>
        <begin position="17"/>
        <end position="319"/>
    </location>
</feature>
<organism evidence="2 3">
    <name type="scientific">Candidatus Promineifilum breve</name>
    <dbReference type="NCBI Taxonomy" id="1806508"/>
    <lineage>
        <taxon>Bacteria</taxon>
        <taxon>Bacillati</taxon>
        <taxon>Chloroflexota</taxon>
        <taxon>Ardenticatenia</taxon>
        <taxon>Candidatus Promineifilales</taxon>
        <taxon>Candidatus Promineifilaceae</taxon>
        <taxon>Candidatus Promineifilum</taxon>
    </lineage>
</organism>
<dbReference type="EMBL" id="LN890655">
    <property type="protein sequence ID" value="CUS05490.2"/>
    <property type="molecule type" value="Genomic_DNA"/>
</dbReference>
<proteinExistence type="predicted"/>
<dbReference type="RefSeq" id="WP_095044699.1">
    <property type="nucleotide sequence ID" value="NZ_LN890655.1"/>
</dbReference>
<dbReference type="Pfam" id="PF16363">
    <property type="entry name" value="GDP_Man_Dehyd"/>
    <property type="match status" value="1"/>
</dbReference>